<keyword evidence="3" id="KW-1185">Reference proteome</keyword>
<dbReference type="InterPro" id="IPR036047">
    <property type="entry name" value="F-box-like_dom_sf"/>
</dbReference>
<dbReference type="OrthoDB" id="1848700at2759"/>
<dbReference type="PROSITE" id="PS50181">
    <property type="entry name" value="FBOX"/>
    <property type="match status" value="1"/>
</dbReference>
<reference evidence="2" key="1">
    <citation type="submission" date="2020-09" db="EMBL/GenBank/DDBJ databases">
        <title>Genome-Enabled Discovery of Anthraquinone Biosynthesis in Senna tora.</title>
        <authorList>
            <person name="Kang S.-H."/>
            <person name="Pandey R.P."/>
            <person name="Lee C.-M."/>
            <person name="Sim J.-S."/>
            <person name="Jeong J.-T."/>
            <person name="Choi B.-S."/>
            <person name="Jung M."/>
            <person name="Ginzburg D."/>
            <person name="Zhao K."/>
            <person name="Won S.Y."/>
            <person name="Oh T.-J."/>
            <person name="Yu Y."/>
            <person name="Kim N.-H."/>
            <person name="Lee O.R."/>
            <person name="Lee T.-H."/>
            <person name="Bashyal P."/>
            <person name="Kim T.-S."/>
            <person name="Lee W.-H."/>
            <person name="Kawkins C."/>
            <person name="Kim C.-K."/>
            <person name="Kim J.S."/>
            <person name="Ahn B.O."/>
            <person name="Rhee S.Y."/>
            <person name="Sohng J.K."/>
        </authorList>
    </citation>
    <scope>NUCLEOTIDE SEQUENCE</scope>
    <source>
        <tissue evidence="2">Leaf</tissue>
    </source>
</reference>
<gene>
    <name evidence="2" type="ORF">G2W53_005015</name>
</gene>
<evidence type="ECO:0000313" key="3">
    <source>
        <dbReference type="Proteomes" id="UP000634136"/>
    </source>
</evidence>
<dbReference type="AlphaFoldDB" id="A0A835CKT8"/>
<accession>A0A835CKT8</accession>
<dbReference type="SMART" id="SM00256">
    <property type="entry name" value="FBOX"/>
    <property type="match status" value="1"/>
</dbReference>
<comment type="caution">
    <text evidence="2">The sequence shown here is derived from an EMBL/GenBank/DDBJ whole genome shotgun (WGS) entry which is preliminary data.</text>
</comment>
<dbReference type="Gene3D" id="1.20.1280.50">
    <property type="match status" value="1"/>
</dbReference>
<organism evidence="2 3">
    <name type="scientific">Senna tora</name>
    <dbReference type="NCBI Taxonomy" id="362788"/>
    <lineage>
        <taxon>Eukaryota</taxon>
        <taxon>Viridiplantae</taxon>
        <taxon>Streptophyta</taxon>
        <taxon>Embryophyta</taxon>
        <taxon>Tracheophyta</taxon>
        <taxon>Spermatophyta</taxon>
        <taxon>Magnoliopsida</taxon>
        <taxon>eudicotyledons</taxon>
        <taxon>Gunneridae</taxon>
        <taxon>Pentapetalae</taxon>
        <taxon>rosids</taxon>
        <taxon>fabids</taxon>
        <taxon>Fabales</taxon>
        <taxon>Fabaceae</taxon>
        <taxon>Caesalpinioideae</taxon>
        <taxon>Cassia clade</taxon>
        <taxon>Senna</taxon>
    </lineage>
</organism>
<dbReference type="InterPro" id="IPR053781">
    <property type="entry name" value="F-box_AtFBL13-like"/>
</dbReference>
<dbReference type="InterPro" id="IPR001810">
    <property type="entry name" value="F-box_dom"/>
</dbReference>
<dbReference type="SUPFAM" id="SSF81383">
    <property type="entry name" value="F-box domain"/>
    <property type="match status" value="1"/>
</dbReference>
<dbReference type="Proteomes" id="UP000634136">
    <property type="component" value="Unassembled WGS sequence"/>
</dbReference>
<dbReference type="EMBL" id="JAAIUW010000002">
    <property type="protein sequence ID" value="KAF7842717.1"/>
    <property type="molecule type" value="Genomic_DNA"/>
</dbReference>
<dbReference type="PANTHER" id="PTHR34223:SF118">
    <property type="entry name" value="F-BOX DOMAIN, LEUCINE-RICH REPEAT DOMAIN SUPERFAMILY, F-BOX-LIKE DOMAIN SUPERFAMILY"/>
    <property type="match status" value="1"/>
</dbReference>
<dbReference type="CDD" id="cd22160">
    <property type="entry name" value="F-box_AtFBL13-like"/>
    <property type="match status" value="1"/>
</dbReference>
<dbReference type="PANTHER" id="PTHR34223">
    <property type="entry name" value="OS11G0201299 PROTEIN"/>
    <property type="match status" value="1"/>
</dbReference>
<evidence type="ECO:0000313" key="2">
    <source>
        <dbReference type="EMBL" id="KAF7842717.1"/>
    </source>
</evidence>
<dbReference type="InterPro" id="IPR053197">
    <property type="entry name" value="F-box_SCFL_complex_component"/>
</dbReference>
<feature type="domain" description="F-box" evidence="1">
    <location>
        <begin position="13"/>
        <end position="49"/>
    </location>
</feature>
<evidence type="ECO:0000259" key="1">
    <source>
        <dbReference type="PROSITE" id="PS50181"/>
    </source>
</evidence>
<name>A0A835CKT8_9FABA</name>
<dbReference type="SUPFAM" id="SSF52047">
    <property type="entry name" value="RNI-like"/>
    <property type="match status" value="1"/>
</dbReference>
<dbReference type="Pfam" id="PF00646">
    <property type="entry name" value="F-box"/>
    <property type="match status" value="1"/>
</dbReference>
<sequence>MIRRSKICRAEMVDRISILPDEVLHLILSYLETKLAVQTCVLSKRWRYLWTGISTLDFDESSFSDDSSFEEFLNHVLLHRDHSKAICQFKMSYGNIEDVDITKSVIDFFVKHGRGIQDLALSSNNTERDFLPHSYWNLLHSWDSLKILTLEDISVNANADYEFVSLITLHLICCQLWNGHVANDDLLNGSFKITAPQLKEFRMSFIEYEEIDPDFKMILSFPKLISLCLEGERMMPISFSQKPVLQNLDVDYVVCYFPWKGYMHLIHVFGAVGGAKFVTLSYRTIGPLSKFAGLAKGKQSPVSGIEELKTIIRSSKMVDDNFSFTVPSSVLTYLLSSFPSERMKFVYKENEDVDDEEDI</sequence>
<protein>
    <submittedName>
        <fullName evidence="2">F-box/LRR-repeat protein 25-like</fullName>
    </submittedName>
</protein>
<proteinExistence type="predicted"/>